<evidence type="ECO:0000256" key="2">
    <source>
        <dbReference type="PROSITE-ProRule" id="PRU00261"/>
    </source>
</evidence>
<dbReference type="Proteomes" id="UP000077069">
    <property type="component" value="Unassembled WGS sequence"/>
</dbReference>
<feature type="signal peptide" evidence="4">
    <location>
        <begin position="1"/>
        <end position="19"/>
    </location>
</feature>
<feature type="region of interest" description="Disordered" evidence="3">
    <location>
        <begin position="666"/>
        <end position="686"/>
    </location>
</feature>
<gene>
    <name evidence="6" type="ORF">CC84DRAFT_1252974</name>
</gene>
<sequence>MRSTAVITLLSNAAMAASGHTITGSPVGEYAAYDGIVYDPPVTATITETKTTTQYDTITSYETTVTSWELAPPVTVTVTEYIDELFDQSYENKDELGDLVVAPTIITATKTFTLVAPNEEEPSMTELVNEWNIEQATSYATTVTEFTSTTWVHQHITSTIWVDEAKPTEEYAEDFDEEHPAEPTKTIQLEDGYGGLKEPQPTGSKSHVIDLPVNQVPNDEELEKLLADIWEAEQAAAEKAAQEAAKKVFESAAKGGKPTASPSSSLQAQPHKPSRPLGSTPTHALTPFHTPNPSSSPKTSTFATKTSLQAAPRPQPSVSAGKWKGELINTPDGTCGPKGGEIAYTCQGNSRGSCCSSYGHCGSEDAHCGTGCMPTFGTCSPAASSSEISHNIAKRSETLEKVHSEMIQKVVDMILADLELHNKNLPSSHGVAKRSSTPDKETKKVKQDLASLILTGLASPNKTSPHAPSVASTPKSEAHLFTAKLKQDSIDFLSWAAVFQKAQEKEKSSEIDERDLNLNVQYNITAIDGILRHFRAETIKTMQPYNVTELMEALRAEGELKRAMWMVKGRRKIGEEFEWNVNGSVAVNETALAIEAGIYNRTAAASQTAVGDKTTVNDGSVLARGTPLTEIESGLIAQTGAIARRSCPKWLWSCWPKTLHDAIKHHRDDGDDKKHDDSSDSSSDRE</sequence>
<accession>A0A177C450</accession>
<dbReference type="InterPro" id="IPR001002">
    <property type="entry name" value="Chitin-bd_1"/>
</dbReference>
<organism evidence="6 7">
    <name type="scientific">Paraphaeosphaeria sporulosa</name>
    <dbReference type="NCBI Taxonomy" id="1460663"/>
    <lineage>
        <taxon>Eukaryota</taxon>
        <taxon>Fungi</taxon>
        <taxon>Dikarya</taxon>
        <taxon>Ascomycota</taxon>
        <taxon>Pezizomycotina</taxon>
        <taxon>Dothideomycetes</taxon>
        <taxon>Pleosporomycetidae</taxon>
        <taxon>Pleosporales</taxon>
        <taxon>Massarineae</taxon>
        <taxon>Didymosphaeriaceae</taxon>
        <taxon>Paraphaeosphaeria</taxon>
    </lineage>
</organism>
<feature type="region of interest" description="Disordered" evidence="3">
    <location>
        <begin position="425"/>
        <end position="445"/>
    </location>
</feature>
<name>A0A177C450_9PLEO</name>
<feature type="region of interest" description="Disordered" evidence="3">
    <location>
        <begin position="248"/>
        <end position="325"/>
    </location>
</feature>
<protein>
    <recommendedName>
        <fullName evidence="5">Chitin-binding type-1 domain-containing protein</fullName>
    </recommendedName>
</protein>
<feature type="disulfide bond" evidence="2">
    <location>
        <begin position="354"/>
        <end position="368"/>
    </location>
</feature>
<evidence type="ECO:0000256" key="1">
    <source>
        <dbReference type="ARBA" id="ARBA00022669"/>
    </source>
</evidence>
<dbReference type="RefSeq" id="XP_018032640.1">
    <property type="nucleotide sequence ID" value="XM_018184376.1"/>
</dbReference>
<feature type="compositionally biased region" description="Basic and acidic residues" evidence="3">
    <location>
        <begin position="436"/>
        <end position="445"/>
    </location>
</feature>
<keyword evidence="4" id="KW-0732">Signal</keyword>
<feature type="compositionally biased region" description="Low complexity" evidence="3">
    <location>
        <begin position="291"/>
        <end position="301"/>
    </location>
</feature>
<evidence type="ECO:0000313" key="6">
    <source>
        <dbReference type="EMBL" id="OAG02275.1"/>
    </source>
</evidence>
<dbReference type="STRING" id="1460663.A0A177C450"/>
<keyword evidence="2" id="KW-1015">Disulfide bond</keyword>
<comment type="caution">
    <text evidence="2">Lacks conserved residue(s) required for the propagation of feature annotation.</text>
</comment>
<dbReference type="SUPFAM" id="SSF57016">
    <property type="entry name" value="Plant lectins/antimicrobial peptides"/>
    <property type="match status" value="1"/>
</dbReference>
<reference evidence="6 7" key="1">
    <citation type="submission" date="2016-05" db="EMBL/GenBank/DDBJ databases">
        <title>Comparative analysis of secretome profiles of manganese(II)-oxidizing ascomycete fungi.</title>
        <authorList>
            <consortium name="DOE Joint Genome Institute"/>
            <person name="Zeiner C.A."/>
            <person name="Purvine S.O."/>
            <person name="Zink E.M."/>
            <person name="Wu S."/>
            <person name="Pasa-Tolic L."/>
            <person name="Chaput D.L."/>
            <person name="Haridas S."/>
            <person name="Grigoriev I.V."/>
            <person name="Santelli C.M."/>
            <person name="Hansel C.M."/>
        </authorList>
    </citation>
    <scope>NUCLEOTIDE SEQUENCE [LARGE SCALE GENOMIC DNA]</scope>
    <source>
        <strain evidence="6 7">AP3s5-JAC2a</strain>
    </source>
</reference>
<proteinExistence type="predicted"/>
<evidence type="ECO:0000313" key="7">
    <source>
        <dbReference type="Proteomes" id="UP000077069"/>
    </source>
</evidence>
<evidence type="ECO:0000256" key="3">
    <source>
        <dbReference type="SAM" id="MobiDB-lite"/>
    </source>
</evidence>
<dbReference type="AlphaFoldDB" id="A0A177C450"/>
<feature type="domain" description="Chitin-binding type-1" evidence="5">
    <location>
        <begin position="332"/>
        <end position="381"/>
    </location>
</feature>
<dbReference type="Gene3D" id="3.30.60.10">
    <property type="entry name" value="Endochitinase-like"/>
    <property type="match status" value="1"/>
</dbReference>
<dbReference type="GeneID" id="28767862"/>
<dbReference type="InParanoid" id="A0A177C450"/>
<dbReference type="PROSITE" id="PS50941">
    <property type="entry name" value="CHIT_BIND_I_2"/>
    <property type="match status" value="1"/>
</dbReference>
<keyword evidence="1 2" id="KW-0147">Chitin-binding</keyword>
<dbReference type="GO" id="GO:0008061">
    <property type="term" value="F:chitin binding"/>
    <property type="evidence" value="ECO:0007669"/>
    <property type="project" value="UniProtKB-UniRule"/>
</dbReference>
<dbReference type="EMBL" id="KV441556">
    <property type="protein sequence ID" value="OAG02275.1"/>
    <property type="molecule type" value="Genomic_DNA"/>
</dbReference>
<feature type="chain" id="PRO_5008057694" description="Chitin-binding type-1 domain-containing protein" evidence="4">
    <location>
        <begin position="20"/>
        <end position="686"/>
    </location>
</feature>
<dbReference type="CDD" id="cd11618">
    <property type="entry name" value="ChtBD1_1"/>
    <property type="match status" value="1"/>
</dbReference>
<keyword evidence="7" id="KW-1185">Reference proteome</keyword>
<dbReference type="OrthoDB" id="1193027at2759"/>
<dbReference type="InterPro" id="IPR036861">
    <property type="entry name" value="Endochitinase-like_sf"/>
</dbReference>
<evidence type="ECO:0000256" key="4">
    <source>
        <dbReference type="SAM" id="SignalP"/>
    </source>
</evidence>
<evidence type="ECO:0000259" key="5">
    <source>
        <dbReference type="PROSITE" id="PS50941"/>
    </source>
</evidence>